<keyword evidence="1" id="KW-0732">Signal</keyword>
<name>A0A0N5B0N9_9BILA</name>
<organism evidence="2 3">
    <name type="scientific">Syphacia muris</name>
    <dbReference type="NCBI Taxonomy" id="451379"/>
    <lineage>
        <taxon>Eukaryota</taxon>
        <taxon>Metazoa</taxon>
        <taxon>Ecdysozoa</taxon>
        <taxon>Nematoda</taxon>
        <taxon>Chromadorea</taxon>
        <taxon>Rhabditida</taxon>
        <taxon>Spirurina</taxon>
        <taxon>Oxyuridomorpha</taxon>
        <taxon>Oxyuroidea</taxon>
        <taxon>Oxyuridae</taxon>
        <taxon>Syphacia</taxon>
    </lineage>
</organism>
<feature type="chain" id="PRO_5005893709" evidence="1">
    <location>
        <begin position="18"/>
        <end position="116"/>
    </location>
</feature>
<evidence type="ECO:0000256" key="1">
    <source>
        <dbReference type="SAM" id="SignalP"/>
    </source>
</evidence>
<reference evidence="3" key="1">
    <citation type="submission" date="2017-02" db="UniProtKB">
        <authorList>
            <consortium name="WormBaseParasite"/>
        </authorList>
    </citation>
    <scope>IDENTIFICATION</scope>
</reference>
<dbReference type="AlphaFoldDB" id="A0A0N5B0N9"/>
<accession>A0A0N5B0N9</accession>
<protein>
    <submittedName>
        <fullName evidence="3">Saposin B-type domain-containing protein</fullName>
    </submittedName>
</protein>
<sequence>MLFKLCLLTVLAAIACAAPSTKIQIKDNVYVTVNVPAEKAADWECKACGVLYEVVMVAEDVASAPLTSALETACAALGPAAPVCVALVPFVVGAAETYGHKLTKNQLCKEIIKACK</sequence>
<dbReference type="Proteomes" id="UP000046393">
    <property type="component" value="Unplaced"/>
</dbReference>
<dbReference type="PROSITE" id="PS51257">
    <property type="entry name" value="PROKAR_LIPOPROTEIN"/>
    <property type="match status" value="1"/>
</dbReference>
<feature type="signal peptide" evidence="1">
    <location>
        <begin position="1"/>
        <end position="17"/>
    </location>
</feature>
<evidence type="ECO:0000313" key="3">
    <source>
        <dbReference type="WBParaSite" id="SMUV_0001084101-mRNA-1"/>
    </source>
</evidence>
<keyword evidence="2" id="KW-1185">Reference proteome</keyword>
<proteinExistence type="predicted"/>
<dbReference type="WBParaSite" id="SMUV_0001084101-mRNA-1">
    <property type="protein sequence ID" value="SMUV_0001084101-mRNA-1"/>
    <property type="gene ID" value="SMUV_0001084101"/>
</dbReference>
<evidence type="ECO:0000313" key="2">
    <source>
        <dbReference type="Proteomes" id="UP000046393"/>
    </source>
</evidence>